<sequence length="142" mass="15467">MDKTVLLIEDNPDEILLARRAFAKAGLEEGLRIADGGAAACSLLRQDGGEAWPALVLLDWQMPGKDGLMVLHELSELRRAAVLPVVVLSSSDDPGDIAAAYAAGANSYLRKPVDFDLFVQLLRDLHRYWIAHNALPTPRGHT</sequence>
<gene>
    <name evidence="3" type="ORF">D3878_17360</name>
</gene>
<comment type="caution">
    <text evidence="3">The sequence shown here is derived from an EMBL/GenBank/DDBJ whole genome shotgun (WGS) entry which is preliminary data.</text>
</comment>
<reference evidence="4" key="1">
    <citation type="submission" date="2018-09" db="EMBL/GenBank/DDBJ databases">
        <authorList>
            <person name="Zhu H."/>
        </authorList>
    </citation>
    <scope>NUCLEOTIDE SEQUENCE [LARGE SCALE GENOMIC DNA]</scope>
    <source>
        <strain evidence="4">K1S02-23</strain>
    </source>
</reference>
<evidence type="ECO:0000256" key="1">
    <source>
        <dbReference type="PROSITE-ProRule" id="PRU00169"/>
    </source>
</evidence>
<dbReference type="GO" id="GO:0000160">
    <property type="term" value="P:phosphorelay signal transduction system"/>
    <property type="evidence" value="ECO:0007669"/>
    <property type="project" value="InterPro"/>
</dbReference>
<evidence type="ECO:0000313" key="4">
    <source>
        <dbReference type="Proteomes" id="UP000266327"/>
    </source>
</evidence>
<dbReference type="EMBL" id="QYUQ01000002">
    <property type="protein sequence ID" value="RJG03134.1"/>
    <property type="molecule type" value="Genomic_DNA"/>
</dbReference>
<dbReference type="RefSeq" id="WP_119786633.1">
    <property type="nucleotide sequence ID" value="NZ_QYUQ01000002.1"/>
</dbReference>
<accession>A0A3A3G5P3</accession>
<feature type="modified residue" description="4-aspartylphosphate" evidence="1">
    <location>
        <position position="59"/>
    </location>
</feature>
<evidence type="ECO:0000259" key="2">
    <source>
        <dbReference type="PROSITE" id="PS50110"/>
    </source>
</evidence>
<proteinExistence type="predicted"/>
<dbReference type="Gene3D" id="3.40.50.2300">
    <property type="match status" value="1"/>
</dbReference>
<name>A0A3A3G5P3_9BURK</name>
<keyword evidence="1" id="KW-0597">Phosphoprotein</keyword>
<protein>
    <submittedName>
        <fullName evidence="3">Response regulator</fullName>
    </submittedName>
</protein>
<keyword evidence="4" id="KW-1185">Reference proteome</keyword>
<dbReference type="AlphaFoldDB" id="A0A3A3G5P3"/>
<dbReference type="PANTHER" id="PTHR44520:SF1">
    <property type="entry name" value="TWO-COMPONENT SYSTEM REGULATORY PROTEIN"/>
    <property type="match status" value="1"/>
</dbReference>
<evidence type="ECO:0000313" key="3">
    <source>
        <dbReference type="EMBL" id="RJG03134.1"/>
    </source>
</evidence>
<dbReference type="InterPro" id="IPR052893">
    <property type="entry name" value="TCS_response_regulator"/>
</dbReference>
<organism evidence="3 4">
    <name type="scientific">Noviherbaspirillum sedimenti</name>
    <dbReference type="NCBI Taxonomy" id="2320865"/>
    <lineage>
        <taxon>Bacteria</taxon>
        <taxon>Pseudomonadati</taxon>
        <taxon>Pseudomonadota</taxon>
        <taxon>Betaproteobacteria</taxon>
        <taxon>Burkholderiales</taxon>
        <taxon>Oxalobacteraceae</taxon>
        <taxon>Noviherbaspirillum</taxon>
    </lineage>
</organism>
<feature type="domain" description="Response regulatory" evidence="2">
    <location>
        <begin position="4"/>
        <end position="126"/>
    </location>
</feature>
<dbReference type="SUPFAM" id="SSF52172">
    <property type="entry name" value="CheY-like"/>
    <property type="match status" value="1"/>
</dbReference>
<dbReference type="Proteomes" id="UP000266327">
    <property type="component" value="Unassembled WGS sequence"/>
</dbReference>
<dbReference type="InterPro" id="IPR011006">
    <property type="entry name" value="CheY-like_superfamily"/>
</dbReference>
<dbReference type="OrthoDB" id="9793549at2"/>
<dbReference type="CDD" id="cd17557">
    <property type="entry name" value="REC_Rcp-like"/>
    <property type="match status" value="1"/>
</dbReference>
<dbReference type="InterPro" id="IPR001789">
    <property type="entry name" value="Sig_transdc_resp-reg_receiver"/>
</dbReference>
<dbReference type="PANTHER" id="PTHR44520">
    <property type="entry name" value="RESPONSE REGULATOR RCP1-RELATED"/>
    <property type="match status" value="1"/>
</dbReference>
<dbReference type="SMART" id="SM00448">
    <property type="entry name" value="REC"/>
    <property type="match status" value="1"/>
</dbReference>
<dbReference type="Pfam" id="PF00072">
    <property type="entry name" value="Response_reg"/>
    <property type="match status" value="1"/>
</dbReference>
<dbReference type="PROSITE" id="PS50110">
    <property type="entry name" value="RESPONSE_REGULATORY"/>
    <property type="match status" value="1"/>
</dbReference>